<keyword evidence="4 5" id="KW-0472">Membrane</keyword>
<dbReference type="PANTHER" id="PTHR31465:SF7">
    <property type="entry name" value="SPHINGOID LONG-CHAIN BASE TRANSPORTER RSB1"/>
    <property type="match status" value="1"/>
</dbReference>
<evidence type="ECO:0000313" key="7">
    <source>
        <dbReference type="Proteomes" id="UP000593566"/>
    </source>
</evidence>
<dbReference type="InterPro" id="IPR007568">
    <property type="entry name" value="RTA1"/>
</dbReference>
<dbReference type="PANTHER" id="PTHR31465">
    <property type="entry name" value="PROTEIN RTA1-RELATED"/>
    <property type="match status" value="1"/>
</dbReference>
<evidence type="ECO:0000256" key="1">
    <source>
        <dbReference type="ARBA" id="ARBA00004141"/>
    </source>
</evidence>
<dbReference type="Proteomes" id="UP000593566">
    <property type="component" value="Unassembled WGS sequence"/>
</dbReference>
<reference evidence="6 7" key="1">
    <citation type="journal article" date="2020" name="Genomics">
        <title>Complete, high-quality genomes from long-read metagenomic sequencing of two wolf lichen thalli reveals enigmatic genome architecture.</title>
        <authorList>
            <person name="McKenzie S.K."/>
            <person name="Walston R.F."/>
            <person name="Allen J.L."/>
        </authorList>
    </citation>
    <scope>NUCLEOTIDE SEQUENCE [LARGE SCALE GENOMIC DNA]</scope>
    <source>
        <strain evidence="6">WasteWater1</strain>
    </source>
</reference>
<dbReference type="RefSeq" id="XP_037150595.1">
    <property type="nucleotide sequence ID" value="XM_037292942.1"/>
</dbReference>
<keyword evidence="2 5" id="KW-0812">Transmembrane</keyword>
<comment type="subcellular location">
    <subcellularLocation>
        <location evidence="1">Membrane</location>
        <topology evidence="1">Multi-pass membrane protein</topology>
    </subcellularLocation>
</comment>
<accession>A0A8H6CCQ3</accession>
<organism evidence="6 7">
    <name type="scientific">Letharia lupina</name>
    <dbReference type="NCBI Taxonomy" id="560253"/>
    <lineage>
        <taxon>Eukaryota</taxon>
        <taxon>Fungi</taxon>
        <taxon>Dikarya</taxon>
        <taxon>Ascomycota</taxon>
        <taxon>Pezizomycotina</taxon>
        <taxon>Lecanoromycetes</taxon>
        <taxon>OSLEUM clade</taxon>
        <taxon>Lecanoromycetidae</taxon>
        <taxon>Lecanorales</taxon>
        <taxon>Lecanorineae</taxon>
        <taxon>Parmeliaceae</taxon>
        <taxon>Letharia</taxon>
    </lineage>
</organism>
<keyword evidence="3 5" id="KW-1133">Transmembrane helix</keyword>
<comment type="caution">
    <text evidence="6">The sequence shown here is derived from an EMBL/GenBank/DDBJ whole genome shotgun (WGS) entry which is preliminary data.</text>
</comment>
<feature type="transmembrane region" description="Helical" evidence="5">
    <location>
        <begin position="261"/>
        <end position="279"/>
    </location>
</feature>
<dbReference type="GO" id="GO:0000324">
    <property type="term" value="C:fungal-type vacuole"/>
    <property type="evidence" value="ECO:0007669"/>
    <property type="project" value="TreeGrafter"/>
</dbReference>
<protein>
    <recommendedName>
        <fullName evidence="8">Sphingoid long-chain base transporter RSB1</fullName>
    </recommendedName>
</protein>
<dbReference type="EMBL" id="JACCJB010000014">
    <property type="protein sequence ID" value="KAF6221160.1"/>
    <property type="molecule type" value="Genomic_DNA"/>
</dbReference>
<gene>
    <name evidence="6" type="ORF">HO133_002014</name>
</gene>
<feature type="transmembrane region" description="Helical" evidence="5">
    <location>
        <begin position="142"/>
        <end position="160"/>
    </location>
</feature>
<dbReference type="AlphaFoldDB" id="A0A8H6CCQ3"/>
<dbReference type="GeneID" id="59330428"/>
<feature type="transmembrane region" description="Helical" evidence="5">
    <location>
        <begin position="99"/>
        <end position="122"/>
    </location>
</feature>
<feature type="transmembrane region" description="Helical" evidence="5">
    <location>
        <begin position="223"/>
        <end position="241"/>
    </location>
</feature>
<name>A0A8H6CCQ3_9LECA</name>
<proteinExistence type="predicted"/>
<feature type="transmembrane region" description="Helical" evidence="5">
    <location>
        <begin position="69"/>
        <end position="87"/>
    </location>
</feature>
<sequence>MANAGHNPNGLISYGPNENCTLTPGPQYCPASVGVYEYRPSLAANSVFIALFAIALVIHLGLGIKYRTWAFVFAMFWGCASELIGYGGRVLMWENPFSFPGFLIQIICITLGPAFYSAAIYLTLSKIIIFLGPQHARFSPKLYYWIFIPCDILSLILQAAGGALSSVSSGSSKIAVDVAIAGLSFQVFTLCVFISLCIEFTIRYIRAQRDQQRKTPLPTRFKVFVACLSLAIICILIRCAYRIDELSDGYDGPLIHNEPLFIGLEGVMIVLAVYSLVIAHPGPIFGRSDANTYETDVTATSDAFTEKAEPGMSTTQQSV</sequence>
<keyword evidence="7" id="KW-1185">Reference proteome</keyword>
<evidence type="ECO:0000256" key="3">
    <source>
        <dbReference type="ARBA" id="ARBA00022989"/>
    </source>
</evidence>
<feature type="transmembrane region" description="Helical" evidence="5">
    <location>
        <begin position="180"/>
        <end position="202"/>
    </location>
</feature>
<evidence type="ECO:0000256" key="4">
    <source>
        <dbReference type="ARBA" id="ARBA00023136"/>
    </source>
</evidence>
<dbReference type="Pfam" id="PF04479">
    <property type="entry name" value="RTA1"/>
    <property type="match status" value="1"/>
</dbReference>
<feature type="transmembrane region" description="Helical" evidence="5">
    <location>
        <begin position="42"/>
        <end position="62"/>
    </location>
</feature>
<evidence type="ECO:0000256" key="2">
    <source>
        <dbReference type="ARBA" id="ARBA00022692"/>
    </source>
</evidence>
<evidence type="ECO:0000313" key="6">
    <source>
        <dbReference type="EMBL" id="KAF6221160.1"/>
    </source>
</evidence>
<evidence type="ECO:0000256" key="5">
    <source>
        <dbReference type="SAM" id="Phobius"/>
    </source>
</evidence>
<evidence type="ECO:0008006" key="8">
    <source>
        <dbReference type="Google" id="ProtNLM"/>
    </source>
</evidence>
<dbReference type="GO" id="GO:0005886">
    <property type="term" value="C:plasma membrane"/>
    <property type="evidence" value="ECO:0007669"/>
    <property type="project" value="TreeGrafter"/>
</dbReference>